<accession>A0A1U7CL89</accession>
<evidence type="ECO:0000313" key="4">
    <source>
        <dbReference type="EMBL" id="APW59702.1"/>
    </source>
</evidence>
<dbReference type="InterPro" id="IPR006680">
    <property type="entry name" value="Amidohydro-rel"/>
</dbReference>
<dbReference type="EMBL" id="CP019082">
    <property type="protein sequence ID" value="APW59702.1"/>
    <property type="molecule type" value="Genomic_DNA"/>
</dbReference>
<dbReference type="InterPro" id="IPR032466">
    <property type="entry name" value="Metal_Hydrolase"/>
</dbReference>
<evidence type="ECO:0000259" key="3">
    <source>
        <dbReference type="Pfam" id="PF04909"/>
    </source>
</evidence>
<dbReference type="STRING" id="1387353.BSF38_01133"/>
<name>A0A1U7CL89_9BACT</name>
<dbReference type="Proteomes" id="UP000186309">
    <property type="component" value="Chromosome"/>
</dbReference>
<comment type="similarity">
    <text evidence="1">Belongs to the metallo-dependent hydrolases superfamily.</text>
</comment>
<dbReference type="PANTHER" id="PTHR43569">
    <property type="entry name" value="AMIDOHYDROLASE"/>
    <property type="match status" value="1"/>
</dbReference>
<sequence>MTPTRREFLGWTAAAAATTTAAARAATAAAPASPIIDTHVHLWEPAKQRLLWLEKGSELDRNALWDDYLKAAAGLDVVKAVYMEVDVDPSQHEAEARMVLDQCRKGDTALCAAVIGGRPAFEGFAAYIEPLAKDPAVKGVRQVLHGPPTPAGYCLQEAFVKGVRRLGELGLCFDLCMRHAELADGAKLIEQATGTRFVLDHCGNPPVFGDLAAWKRDVDRIAALPNVVGKVSGIVASAKGRSWKADDLAPVIHHMIEAFGPDRVMFGGDWPVCTLGAPLRDWVNALSEIVRDRKAEDQRKLFHDNAAKFYRLV</sequence>
<dbReference type="SUPFAM" id="SSF51556">
    <property type="entry name" value="Metallo-dependent hydrolases"/>
    <property type="match status" value="1"/>
</dbReference>
<dbReference type="Gene3D" id="3.20.20.140">
    <property type="entry name" value="Metal-dependent hydrolases"/>
    <property type="match status" value="1"/>
</dbReference>
<evidence type="ECO:0000256" key="1">
    <source>
        <dbReference type="ARBA" id="ARBA00038310"/>
    </source>
</evidence>
<keyword evidence="2" id="KW-0732">Signal</keyword>
<dbReference type="KEGG" id="pbor:BSF38_01133"/>
<proteinExistence type="inferred from homology"/>
<dbReference type="PANTHER" id="PTHR43569:SF1">
    <property type="entry name" value="BLL3371 PROTEIN"/>
    <property type="match status" value="1"/>
</dbReference>
<dbReference type="AlphaFoldDB" id="A0A1U7CL89"/>
<dbReference type="InterPro" id="IPR052350">
    <property type="entry name" value="Metallo-dep_Lactonases"/>
</dbReference>
<dbReference type="Pfam" id="PF04909">
    <property type="entry name" value="Amidohydro_2"/>
    <property type="match status" value="1"/>
</dbReference>
<feature type="signal peptide" evidence="2">
    <location>
        <begin position="1"/>
        <end position="25"/>
    </location>
</feature>
<dbReference type="PROSITE" id="PS51318">
    <property type="entry name" value="TAT"/>
    <property type="match status" value="1"/>
</dbReference>
<dbReference type="InterPro" id="IPR006311">
    <property type="entry name" value="TAT_signal"/>
</dbReference>
<organism evidence="4 5">
    <name type="scientific">Paludisphaera borealis</name>
    <dbReference type="NCBI Taxonomy" id="1387353"/>
    <lineage>
        <taxon>Bacteria</taxon>
        <taxon>Pseudomonadati</taxon>
        <taxon>Planctomycetota</taxon>
        <taxon>Planctomycetia</taxon>
        <taxon>Isosphaerales</taxon>
        <taxon>Isosphaeraceae</taxon>
        <taxon>Paludisphaera</taxon>
    </lineage>
</organism>
<evidence type="ECO:0000256" key="2">
    <source>
        <dbReference type="SAM" id="SignalP"/>
    </source>
</evidence>
<evidence type="ECO:0000313" key="5">
    <source>
        <dbReference type="Proteomes" id="UP000186309"/>
    </source>
</evidence>
<feature type="chain" id="PRO_5012301545" description="Amidohydrolase-related domain-containing protein" evidence="2">
    <location>
        <begin position="26"/>
        <end position="313"/>
    </location>
</feature>
<feature type="domain" description="Amidohydrolase-related" evidence="3">
    <location>
        <begin position="36"/>
        <end position="312"/>
    </location>
</feature>
<gene>
    <name evidence="4" type="ORF">BSF38_01133</name>
</gene>
<protein>
    <recommendedName>
        <fullName evidence="3">Amidohydrolase-related domain-containing protein</fullName>
    </recommendedName>
</protein>
<dbReference type="GO" id="GO:0016787">
    <property type="term" value="F:hydrolase activity"/>
    <property type="evidence" value="ECO:0007669"/>
    <property type="project" value="InterPro"/>
</dbReference>
<reference evidence="5" key="1">
    <citation type="submission" date="2016-12" db="EMBL/GenBank/DDBJ databases">
        <title>Comparative genomics of four Isosphaeraceae planctomycetes: a common pool of plasmids and glycoside hydrolase genes.</title>
        <authorList>
            <person name="Ivanova A."/>
        </authorList>
    </citation>
    <scope>NUCLEOTIDE SEQUENCE [LARGE SCALE GENOMIC DNA]</scope>
    <source>
        <strain evidence="5">PX4</strain>
    </source>
</reference>
<dbReference type="OrthoDB" id="5450317at2"/>
<keyword evidence="5" id="KW-1185">Reference proteome</keyword>